<dbReference type="GO" id="GO:0004803">
    <property type="term" value="F:transposase activity"/>
    <property type="evidence" value="ECO:0007669"/>
    <property type="project" value="InterPro"/>
</dbReference>
<reference evidence="2 3" key="1">
    <citation type="journal article" date="2017" name="ISME J.">
        <title>Potential for microbial H2 and metal transformations associated with novel bacteria and archaea in deep terrestrial subsurface sediments.</title>
        <authorList>
            <person name="Hernsdorf A.W."/>
            <person name="Amano Y."/>
            <person name="Miyakawa K."/>
            <person name="Ise K."/>
            <person name="Suzuki Y."/>
            <person name="Anantharaman K."/>
            <person name="Probst A."/>
            <person name="Burstein D."/>
            <person name="Thomas B.C."/>
            <person name="Banfield J.F."/>
        </authorList>
    </citation>
    <scope>NUCLEOTIDE SEQUENCE [LARGE SCALE GENOMIC DNA]</scope>
    <source>
        <strain evidence="2">HGW-Actinobacteria-3</strain>
    </source>
</reference>
<proteinExistence type="predicted"/>
<comment type="caution">
    <text evidence="2">The sequence shown here is derived from an EMBL/GenBank/DDBJ whole genome shotgun (WGS) entry which is preliminary data.</text>
</comment>
<name>A0A2N3G539_9ACTN</name>
<sequence length="183" mass="20988">MRQPRISFPGALHHIYSRGNGQQSIFLSSQDRRDFLGILSEVNSTYSWICHSYCLVGNHYHLLIETPTGKLSEGMQLLNGAYCARFNYRHDRIGHVVQGRFHSPLVTRESHFLELLRYMALNPVKANLAQHPGEWRWSSFRAFAGLIPFPPFLTSDLALDMFSSDIDDARSQYIAFVLEKLGE</sequence>
<dbReference type="PANTHER" id="PTHR34322">
    <property type="entry name" value="TRANSPOSASE, Y1_TNP DOMAIN-CONTAINING"/>
    <property type="match status" value="1"/>
</dbReference>
<dbReference type="SMART" id="SM01321">
    <property type="entry name" value="Y1_Tnp"/>
    <property type="match status" value="1"/>
</dbReference>
<dbReference type="Proteomes" id="UP000233654">
    <property type="component" value="Unassembled WGS sequence"/>
</dbReference>
<accession>A0A2N3G539</accession>
<dbReference type="PANTHER" id="PTHR34322:SF2">
    <property type="entry name" value="TRANSPOSASE IS200-LIKE DOMAIN-CONTAINING PROTEIN"/>
    <property type="match status" value="1"/>
</dbReference>
<evidence type="ECO:0000313" key="2">
    <source>
        <dbReference type="EMBL" id="PKQ27835.1"/>
    </source>
</evidence>
<protein>
    <submittedName>
        <fullName evidence="2">Addiction module toxin RelE</fullName>
    </submittedName>
</protein>
<dbReference type="Pfam" id="PF01797">
    <property type="entry name" value="Y1_Tnp"/>
    <property type="match status" value="1"/>
</dbReference>
<dbReference type="SUPFAM" id="SSF143422">
    <property type="entry name" value="Transposase IS200-like"/>
    <property type="match status" value="1"/>
</dbReference>
<evidence type="ECO:0000313" key="3">
    <source>
        <dbReference type="Proteomes" id="UP000233654"/>
    </source>
</evidence>
<dbReference type="EMBL" id="PHEX01000050">
    <property type="protein sequence ID" value="PKQ27835.1"/>
    <property type="molecule type" value="Genomic_DNA"/>
</dbReference>
<dbReference type="GO" id="GO:0003677">
    <property type="term" value="F:DNA binding"/>
    <property type="evidence" value="ECO:0007669"/>
    <property type="project" value="InterPro"/>
</dbReference>
<dbReference type="InterPro" id="IPR002686">
    <property type="entry name" value="Transposase_17"/>
</dbReference>
<dbReference type="AlphaFoldDB" id="A0A2N3G539"/>
<gene>
    <name evidence="2" type="ORF">CVT63_05905</name>
</gene>
<dbReference type="Gene3D" id="3.30.70.1290">
    <property type="entry name" value="Transposase IS200-like"/>
    <property type="match status" value="1"/>
</dbReference>
<evidence type="ECO:0000259" key="1">
    <source>
        <dbReference type="SMART" id="SM01321"/>
    </source>
</evidence>
<dbReference type="InterPro" id="IPR036515">
    <property type="entry name" value="Transposase_17_sf"/>
</dbReference>
<feature type="domain" description="Transposase IS200-like" evidence="1">
    <location>
        <begin position="8"/>
        <end position="122"/>
    </location>
</feature>
<dbReference type="GO" id="GO:0006313">
    <property type="term" value="P:DNA transposition"/>
    <property type="evidence" value="ECO:0007669"/>
    <property type="project" value="InterPro"/>
</dbReference>
<organism evidence="2 3">
    <name type="scientific">Candidatus Anoxymicrobium japonicum</name>
    <dbReference type="NCBI Taxonomy" id="2013648"/>
    <lineage>
        <taxon>Bacteria</taxon>
        <taxon>Bacillati</taxon>
        <taxon>Actinomycetota</taxon>
        <taxon>Candidatus Geothermincolia</taxon>
        <taxon>Candidatus Geothermincolales</taxon>
        <taxon>Candidatus Anoxymicrobiaceae</taxon>
        <taxon>Candidatus Anoxymicrobium</taxon>
    </lineage>
</organism>